<evidence type="ECO:0000313" key="2">
    <source>
        <dbReference type="EMBL" id="KAL1282792.1"/>
    </source>
</evidence>
<protein>
    <submittedName>
        <fullName evidence="2">Uncharacterized protein</fullName>
    </submittedName>
</protein>
<dbReference type="Proteomes" id="UP001558613">
    <property type="component" value="Unassembled WGS sequence"/>
</dbReference>
<keyword evidence="3" id="KW-1185">Reference proteome</keyword>
<feature type="compositionally biased region" description="Polar residues" evidence="1">
    <location>
        <begin position="1"/>
        <end position="12"/>
    </location>
</feature>
<reference evidence="2 3" key="1">
    <citation type="submission" date="2023-09" db="EMBL/GenBank/DDBJ databases">
        <authorList>
            <person name="Wang M."/>
        </authorList>
    </citation>
    <scope>NUCLEOTIDE SEQUENCE [LARGE SCALE GENOMIC DNA]</scope>
    <source>
        <strain evidence="2">GT-2023</strain>
        <tissue evidence="2">Liver</tissue>
    </source>
</reference>
<proteinExistence type="predicted"/>
<organism evidence="2 3">
    <name type="scientific">Cirrhinus molitorella</name>
    <name type="common">mud carp</name>
    <dbReference type="NCBI Taxonomy" id="172907"/>
    <lineage>
        <taxon>Eukaryota</taxon>
        <taxon>Metazoa</taxon>
        <taxon>Chordata</taxon>
        <taxon>Craniata</taxon>
        <taxon>Vertebrata</taxon>
        <taxon>Euteleostomi</taxon>
        <taxon>Actinopterygii</taxon>
        <taxon>Neopterygii</taxon>
        <taxon>Teleostei</taxon>
        <taxon>Ostariophysi</taxon>
        <taxon>Cypriniformes</taxon>
        <taxon>Cyprinidae</taxon>
        <taxon>Labeoninae</taxon>
        <taxon>Labeonini</taxon>
        <taxon>Cirrhinus</taxon>
    </lineage>
</organism>
<sequence>MVLISRSSTSAQRLPFNPSPAPTDAEHFAEQKTHCLRGIRSLRTVMAGWGWTCQDMTGLCKQTGLCHLFSLPNLGFGSLWALGGTRVGDYDTDLFL</sequence>
<evidence type="ECO:0000256" key="1">
    <source>
        <dbReference type="SAM" id="MobiDB-lite"/>
    </source>
</evidence>
<gene>
    <name evidence="2" type="ORF">QQF64_001595</name>
</gene>
<accession>A0ABR3P111</accession>
<dbReference type="EMBL" id="JAYMGO010000001">
    <property type="protein sequence ID" value="KAL1282792.1"/>
    <property type="molecule type" value="Genomic_DNA"/>
</dbReference>
<name>A0ABR3P111_9TELE</name>
<comment type="caution">
    <text evidence="2">The sequence shown here is derived from an EMBL/GenBank/DDBJ whole genome shotgun (WGS) entry which is preliminary data.</text>
</comment>
<feature type="region of interest" description="Disordered" evidence="1">
    <location>
        <begin position="1"/>
        <end position="25"/>
    </location>
</feature>
<evidence type="ECO:0000313" key="3">
    <source>
        <dbReference type="Proteomes" id="UP001558613"/>
    </source>
</evidence>